<dbReference type="PANTHER" id="PTHR42886:SF81">
    <property type="entry name" value="SERINE AMINOPEPTIDASE S33 DOMAIN-CONTAINING PROTEIN"/>
    <property type="match status" value="1"/>
</dbReference>
<name>A0A3P5Z043_BRACM</name>
<reference evidence="2" key="1">
    <citation type="submission" date="2018-11" db="EMBL/GenBank/DDBJ databases">
        <authorList>
            <consortium name="Genoscope - CEA"/>
            <person name="William W."/>
        </authorList>
    </citation>
    <scope>NUCLEOTIDE SEQUENCE</scope>
</reference>
<gene>
    <name evidence="2" type="ORF">BRAA06T25090Z</name>
</gene>
<accession>A0A3P5Z043</accession>
<dbReference type="Gene3D" id="3.40.50.1820">
    <property type="entry name" value="alpha/beta hydrolase"/>
    <property type="match status" value="1"/>
</dbReference>
<dbReference type="InterPro" id="IPR029058">
    <property type="entry name" value="AB_hydrolase_fold"/>
</dbReference>
<sequence>MDSSQGTSACAEEQQRIEILNSHNEKLVGLLHETGSTEVVVLCHGFRSNKNDAVMKSVAAAIEKEGISAFRFDFSGNGLICFSLFPPSSLIDAFHCCRESEGSFYFGNYNHEADDLRSVIQHFSNMNRVVPVILGHSKGGDVVLLYASKYHDISNVINLSGRYDLKRGIGERLGEDFLDRLEQQGFFDVKDGRSVYRVTADTIMERLNTDMHEACLKIDKDCRVLTVHGSEDEIEMPGSLLISYRTTSWKLWKEQIIVIPNIKVSWYQPLSSS</sequence>
<evidence type="ECO:0000259" key="1">
    <source>
        <dbReference type="Pfam" id="PF12146"/>
    </source>
</evidence>
<dbReference type="PANTHER" id="PTHR42886">
    <property type="entry name" value="RE40534P-RELATED"/>
    <property type="match status" value="1"/>
</dbReference>
<protein>
    <recommendedName>
        <fullName evidence="1">Serine aminopeptidase S33 domain-containing protein</fullName>
    </recommendedName>
</protein>
<dbReference type="Pfam" id="PF12146">
    <property type="entry name" value="Hydrolase_4"/>
    <property type="match status" value="1"/>
</dbReference>
<feature type="domain" description="Serine aminopeptidase S33" evidence="1">
    <location>
        <begin position="38"/>
        <end position="164"/>
    </location>
</feature>
<dbReference type="SUPFAM" id="SSF53474">
    <property type="entry name" value="alpha/beta-Hydrolases"/>
    <property type="match status" value="1"/>
</dbReference>
<dbReference type="EMBL" id="LR031569">
    <property type="protein sequence ID" value="VDC66550.1"/>
    <property type="molecule type" value="Genomic_DNA"/>
</dbReference>
<dbReference type="AlphaFoldDB" id="A0A3P5Z043"/>
<dbReference type="InterPro" id="IPR022742">
    <property type="entry name" value="Hydrolase_4"/>
</dbReference>
<proteinExistence type="predicted"/>
<organism evidence="2">
    <name type="scientific">Brassica campestris</name>
    <name type="common">Field mustard</name>
    <dbReference type="NCBI Taxonomy" id="3711"/>
    <lineage>
        <taxon>Eukaryota</taxon>
        <taxon>Viridiplantae</taxon>
        <taxon>Streptophyta</taxon>
        <taxon>Embryophyta</taxon>
        <taxon>Tracheophyta</taxon>
        <taxon>Spermatophyta</taxon>
        <taxon>Magnoliopsida</taxon>
        <taxon>eudicotyledons</taxon>
        <taxon>Gunneridae</taxon>
        <taxon>Pentapetalae</taxon>
        <taxon>rosids</taxon>
        <taxon>malvids</taxon>
        <taxon>Brassicales</taxon>
        <taxon>Brassicaceae</taxon>
        <taxon>Brassiceae</taxon>
        <taxon>Brassica</taxon>
    </lineage>
</organism>
<evidence type="ECO:0000313" key="2">
    <source>
        <dbReference type="EMBL" id="VDC66550.1"/>
    </source>
</evidence>